<dbReference type="SUPFAM" id="SSF160719">
    <property type="entry name" value="gpW/gp25-like"/>
    <property type="match status" value="1"/>
</dbReference>
<protein>
    <recommendedName>
        <fullName evidence="1">IraD/Gp25-like domain-containing protein</fullName>
    </recommendedName>
</protein>
<evidence type="ECO:0000259" key="1">
    <source>
        <dbReference type="Pfam" id="PF04965"/>
    </source>
</evidence>
<evidence type="ECO:0000313" key="3">
    <source>
        <dbReference type="Proteomes" id="UP000007883"/>
    </source>
</evidence>
<dbReference type="Gene3D" id="3.10.450.40">
    <property type="match status" value="1"/>
</dbReference>
<dbReference type="InterPro" id="IPR007048">
    <property type="entry name" value="IraD/Gp25-like"/>
</dbReference>
<dbReference type="Proteomes" id="UP000007883">
    <property type="component" value="Chromosome"/>
</dbReference>
<dbReference type="PATRIC" id="fig|983917.3.peg.2959"/>
<name>I0HTN9_RUBGI</name>
<dbReference type="NCBIfam" id="TIGR03357">
    <property type="entry name" value="VI_zyme"/>
    <property type="match status" value="1"/>
</dbReference>
<gene>
    <name evidence="2" type="ordered locus">RGE_30370</name>
</gene>
<dbReference type="InterPro" id="IPR017737">
    <property type="entry name" value="TssE1-like"/>
</dbReference>
<organism evidence="2 3">
    <name type="scientific">Rubrivivax gelatinosus (strain NBRC 100245 / IL144)</name>
    <dbReference type="NCBI Taxonomy" id="983917"/>
    <lineage>
        <taxon>Bacteria</taxon>
        <taxon>Pseudomonadati</taxon>
        <taxon>Pseudomonadota</taxon>
        <taxon>Betaproteobacteria</taxon>
        <taxon>Burkholderiales</taxon>
        <taxon>Sphaerotilaceae</taxon>
        <taxon>Rubrivivax</taxon>
    </lineage>
</organism>
<dbReference type="Pfam" id="PF04965">
    <property type="entry name" value="GPW_gp25"/>
    <property type="match status" value="1"/>
</dbReference>
<dbReference type="AlphaFoldDB" id="I0HTN9"/>
<sequence length="149" mass="15899">MAGASLLETMLGEPVPDAGAAAPARQDALGLARDIERLLNTRSAWPSERLPRWPRVARSVYAFGFADAGADGDGTEALHRLAERIRQALAAHEPRLADLRVSPRPGARRPPAFTIEATLRRPGTRLSFDAEIAPGRHRCVVAPVAGPAA</sequence>
<proteinExistence type="predicted"/>
<dbReference type="EMBL" id="AP012320">
    <property type="protein sequence ID" value="BAL96376.1"/>
    <property type="molecule type" value="Genomic_DNA"/>
</dbReference>
<dbReference type="KEGG" id="rge:RGE_30370"/>
<dbReference type="HOGENOM" id="CLU_1748299_0_0_4"/>
<dbReference type="STRING" id="983917.RGE_30370"/>
<dbReference type="RefSeq" id="WP_014429237.1">
    <property type="nucleotide sequence ID" value="NC_017075.1"/>
</dbReference>
<accession>I0HTN9</accession>
<evidence type="ECO:0000313" key="2">
    <source>
        <dbReference type="EMBL" id="BAL96376.1"/>
    </source>
</evidence>
<keyword evidence="3" id="KW-1185">Reference proteome</keyword>
<dbReference type="eggNOG" id="COG3518">
    <property type="taxonomic scope" value="Bacteria"/>
</dbReference>
<reference evidence="2 3" key="1">
    <citation type="journal article" date="2012" name="J. Bacteriol.">
        <title>Complete genome sequence of phototrophic betaproteobacterium Rubrivivax gelatinosus IL144.</title>
        <authorList>
            <person name="Nagashima S."/>
            <person name="Kamimura A."/>
            <person name="Shimizu T."/>
            <person name="Nakamura-isaki S."/>
            <person name="Aono E."/>
            <person name="Sakamoto K."/>
            <person name="Ichikawa N."/>
            <person name="Nakazawa H."/>
            <person name="Sekine M."/>
            <person name="Yamazaki S."/>
            <person name="Fujita N."/>
            <person name="Shimada K."/>
            <person name="Hanada S."/>
            <person name="Nagashima K.V.P."/>
        </authorList>
    </citation>
    <scope>NUCLEOTIDE SEQUENCE [LARGE SCALE GENOMIC DNA]</scope>
    <source>
        <strain evidence="3">NBRC 100245 / IL144</strain>
    </source>
</reference>
<feature type="domain" description="IraD/Gp25-like" evidence="1">
    <location>
        <begin position="31"/>
        <end position="120"/>
    </location>
</feature>